<dbReference type="PANTHER" id="PTHR36460">
    <property type="entry name" value="UPF0132 DOMAIN PROTEIN (AFU_ORTHOLOGUE AFUA_3G10255)"/>
    <property type="match status" value="1"/>
</dbReference>
<evidence type="ECO:0000256" key="3">
    <source>
        <dbReference type="ARBA" id="ARBA00022989"/>
    </source>
</evidence>
<feature type="transmembrane region" description="Helical" evidence="5">
    <location>
        <begin position="70"/>
        <end position="88"/>
    </location>
</feature>
<dbReference type="AlphaFoldDB" id="A0A5J5FU86"/>
<comment type="subcellular location">
    <subcellularLocation>
        <location evidence="1">Membrane</location>
        <topology evidence="1">Multi-pass membrane protein</topology>
    </subcellularLocation>
</comment>
<evidence type="ECO:0000256" key="4">
    <source>
        <dbReference type="ARBA" id="ARBA00023136"/>
    </source>
</evidence>
<feature type="transmembrane region" description="Helical" evidence="5">
    <location>
        <begin position="40"/>
        <end position="64"/>
    </location>
</feature>
<evidence type="ECO:0000313" key="6">
    <source>
        <dbReference type="EMBL" id="KAA8997224.1"/>
    </source>
</evidence>
<feature type="transmembrane region" description="Helical" evidence="5">
    <location>
        <begin position="13"/>
        <end position="33"/>
    </location>
</feature>
<evidence type="ECO:0000256" key="1">
    <source>
        <dbReference type="ARBA" id="ARBA00004141"/>
    </source>
</evidence>
<dbReference type="OrthoDB" id="2657448at2"/>
<accession>A0A5J5FU86</accession>
<evidence type="ECO:0008006" key="8">
    <source>
        <dbReference type="Google" id="ProtNLM"/>
    </source>
</evidence>
<organism evidence="6 7">
    <name type="scientific">Paenibacillus spiritus</name>
    <dbReference type="NCBI Taxonomy" id="2496557"/>
    <lineage>
        <taxon>Bacteria</taxon>
        <taxon>Bacillati</taxon>
        <taxon>Bacillota</taxon>
        <taxon>Bacilli</taxon>
        <taxon>Bacillales</taxon>
        <taxon>Paenibacillaceae</taxon>
        <taxon>Paenibacillus</taxon>
    </lineage>
</organism>
<comment type="caution">
    <text evidence="6">The sequence shown here is derived from an EMBL/GenBank/DDBJ whole genome shotgun (WGS) entry which is preliminary data.</text>
</comment>
<dbReference type="RefSeq" id="WP_150459689.1">
    <property type="nucleotide sequence ID" value="NZ_VYKK01000030.1"/>
</dbReference>
<protein>
    <recommendedName>
        <fullName evidence="8">DUF4870 domain-containing protein</fullName>
    </recommendedName>
</protein>
<sequence length="112" mass="12137">MSPFRSSTGLPDFAAAALCYAIPFAGSVVFLALEKRSRFVLFHALQSLLAFGALMAGHIVAGFIPILGPPIAALLSLLGLGLWLFMIFHSLRGHWYQLPWAGPLADRLMRGL</sequence>
<gene>
    <name evidence="6" type="ORF">F4V43_18205</name>
</gene>
<keyword evidence="4 5" id="KW-0472">Membrane</keyword>
<evidence type="ECO:0000256" key="2">
    <source>
        <dbReference type="ARBA" id="ARBA00022692"/>
    </source>
</evidence>
<name>A0A5J5FU86_9BACL</name>
<keyword evidence="2 5" id="KW-0812">Transmembrane</keyword>
<dbReference type="GO" id="GO:0016020">
    <property type="term" value="C:membrane"/>
    <property type="evidence" value="ECO:0007669"/>
    <property type="project" value="UniProtKB-SubCell"/>
</dbReference>
<evidence type="ECO:0000256" key="5">
    <source>
        <dbReference type="SAM" id="Phobius"/>
    </source>
</evidence>
<reference evidence="6 7" key="1">
    <citation type="submission" date="2019-09" db="EMBL/GenBank/DDBJ databases">
        <title>Bacillus ochoae sp. nov., Paenibacillus whitsoniae sp. nov., Paenibacillus spiritus sp. nov. Isolated from the Mars Exploration Rover during spacecraft assembly.</title>
        <authorList>
            <person name="Seuylemezian A."/>
            <person name="Vaishampayan P."/>
        </authorList>
    </citation>
    <scope>NUCLEOTIDE SEQUENCE [LARGE SCALE GENOMIC DNA]</scope>
    <source>
        <strain evidence="6 7">MER_111</strain>
    </source>
</reference>
<keyword evidence="7" id="KW-1185">Reference proteome</keyword>
<dbReference type="PANTHER" id="PTHR36460:SF1">
    <property type="entry name" value="UPF0132 DOMAIN PROTEIN (AFU_ORTHOLOGUE AFUA_3G10255)"/>
    <property type="match status" value="1"/>
</dbReference>
<dbReference type="Proteomes" id="UP000367750">
    <property type="component" value="Unassembled WGS sequence"/>
</dbReference>
<keyword evidence="3 5" id="KW-1133">Transmembrane helix</keyword>
<dbReference type="EMBL" id="VYKK01000030">
    <property type="protein sequence ID" value="KAA8997224.1"/>
    <property type="molecule type" value="Genomic_DNA"/>
</dbReference>
<proteinExistence type="predicted"/>
<evidence type="ECO:0000313" key="7">
    <source>
        <dbReference type="Proteomes" id="UP000367750"/>
    </source>
</evidence>